<evidence type="ECO:0000256" key="1">
    <source>
        <dbReference type="SAM" id="Phobius"/>
    </source>
</evidence>
<dbReference type="EMBL" id="KZ613828">
    <property type="protein sequence ID" value="PMD58323.1"/>
    <property type="molecule type" value="Genomic_DNA"/>
</dbReference>
<keyword evidence="1" id="KW-1133">Transmembrane helix</keyword>
<keyword evidence="3" id="KW-1185">Reference proteome</keyword>
<feature type="transmembrane region" description="Helical" evidence="1">
    <location>
        <begin position="12"/>
        <end position="33"/>
    </location>
</feature>
<protein>
    <submittedName>
        <fullName evidence="2">Uncharacterized protein</fullName>
    </submittedName>
</protein>
<evidence type="ECO:0000313" key="3">
    <source>
        <dbReference type="Proteomes" id="UP000235371"/>
    </source>
</evidence>
<dbReference type="AlphaFoldDB" id="A0A2J6T5U7"/>
<evidence type="ECO:0000313" key="2">
    <source>
        <dbReference type="EMBL" id="PMD58323.1"/>
    </source>
</evidence>
<keyword evidence="1" id="KW-0472">Membrane</keyword>
<sequence length="75" mass="8750">STKYKRVTRSILALKLYSIAYGFNIGILVKSIINKILEIELLLVVYMNSKLLYKCLIKLGTTREKHLIINIIYLY</sequence>
<accession>A0A2J6T5U7</accession>
<organism evidence="2 3">
    <name type="scientific">Hyaloscypha bicolor E</name>
    <dbReference type="NCBI Taxonomy" id="1095630"/>
    <lineage>
        <taxon>Eukaryota</taxon>
        <taxon>Fungi</taxon>
        <taxon>Dikarya</taxon>
        <taxon>Ascomycota</taxon>
        <taxon>Pezizomycotina</taxon>
        <taxon>Leotiomycetes</taxon>
        <taxon>Helotiales</taxon>
        <taxon>Hyaloscyphaceae</taxon>
        <taxon>Hyaloscypha</taxon>
        <taxon>Hyaloscypha bicolor</taxon>
    </lineage>
</organism>
<keyword evidence="1" id="KW-0812">Transmembrane</keyword>
<dbReference type="InParanoid" id="A0A2J6T5U7"/>
<name>A0A2J6T5U7_9HELO</name>
<feature type="non-terminal residue" evidence="2">
    <location>
        <position position="1"/>
    </location>
</feature>
<reference evidence="2 3" key="1">
    <citation type="submission" date="2016-04" db="EMBL/GenBank/DDBJ databases">
        <title>A degradative enzymes factory behind the ericoid mycorrhizal symbiosis.</title>
        <authorList>
            <consortium name="DOE Joint Genome Institute"/>
            <person name="Martino E."/>
            <person name="Morin E."/>
            <person name="Grelet G."/>
            <person name="Kuo A."/>
            <person name="Kohler A."/>
            <person name="Daghino S."/>
            <person name="Barry K."/>
            <person name="Choi C."/>
            <person name="Cichocki N."/>
            <person name="Clum A."/>
            <person name="Copeland A."/>
            <person name="Hainaut M."/>
            <person name="Haridas S."/>
            <person name="Labutti K."/>
            <person name="Lindquist E."/>
            <person name="Lipzen A."/>
            <person name="Khouja H.-R."/>
            <person name="Murat C."/>
            <person name="Ohm R."/>
            <person name="Olson A."/>
            <person name="Spatafora J."/>
            <person name="Veneault-Fourrey C."/>
            <person name="Henrissat B."/>
            <person name="Grigoriev I."/>
            <person name="Martin F."/>
            <person name="Perotto S."/>
        </authorList>
    </citation>
    <scope>NUCLEOTIDE SEQUENCE [LARGE SCALE GENOMIC DNA]</scope>
    <source>
        <strain evidence="2 3">E</strain>
    </source>
</reference>
<dbReference type="GeneID" id="36596744"/>
<dbReference type="OrthoDB" id="3562016at2759"/>
<gene>
    <name evidence="2" type="ORF">K444DRAFT_726397</name>
</gene>
<dbReference type="Proteomes" id="UP000235371">
    <property type="component" value="Unassembled WGS sequence"/>
</dbReference>
<dbReference type="RefSeq" id="XP_024735227.1">
    <property type="nucleotide sequence ID" value="XM_024888668.1"/>
</dbReference>
<dbReference type="STRING" id="1095630.A0A2J6T5U7"/>
<proteinExistence type="predicted"/>